<evidence type="ECO:0000256" key="1">
    <source>
        <dbReference type="SAM" id="Phobius"/>
    </source>
</evidence>
<dbReference type="AlphaFoldDB" id="A0A0F9VUL3"/>
<reference evidence="2" key="1">
    <citation type="journal article" date="2015" name="Nature">
        <title>Complex archaea that bridge the gap between prokaryotes and eukaryotes.</title>
        <authorList>
            <person name="Spang A."/>
            <person name="Saw J.H."/>
            <person name="Jorgensen S.L."/>
            <person name="Zaremba-Niedzwiedzka K."/>
            <person name="Martijn J."/>
            <person name="Lind A.E."/>
            <person name="van Eijk R."/>
            <person name="Schleper C."/>
            <person name="Guy L."/>
            <person name="Ettema T.J."/>
        </authorList>
    </citation>
    <scope>NUCLEOTIDE SEQUENCE</scope>
</reference>
<keyword evidence="1" id="KW-0812">Transmembrane</keyword>
<proteinExistence type="predicted"/>
<evidence type="ECO:0000313" key="2">
    <source>
        <dbReference type="EMBL" id="KKN69433.1"/>
    </source>
</evidence>
<name>A0A0F9VUL3_9ZZZZ</name>
<feature type="transmembrane region" description="Helical" evidence="1">
    <location>
        <begin position="12"/>
        <end position="39"/>
    </location>
</feature>
<organism evidence="2">
    <name type="scientific">marine sediment metagenome</name>
    <dbReference type="NCBI Taxonomy" id="412755"/>
    <lineage>
        <taxon>unclassified sequences</taxon>
        <taxon>metagenomes</taxon>
        <taxon>ecological metagenomes</taxon>
    </lineage>
</organism>
<gene>
    <name evidence="2" type="ORF">LCGC14_0440700</name>
</gene>
<protein>
    <submittedName>
        <fullName evidence="2">Uncharacterized protein</fullName>
    </submittedName>
</protein>
<feature type="non-terminal residue" evidence="2">
    <location>
        <position position="1"/>
    </location>
</feature>
<keyword evidence="1" id="KW-1133">Transmembrane helix</keyword>
<accession>A0A0F9VUL3</accession>
<comment type="caution">
    <text evidence="2">The sequence shown here is derived from an EMBL/GenBank/DDBJ whole genome shotgun (WGS) entry which is preliminary data.</text>
</comment>
<sequence length="47" mass="4912">LGVIIGFISGVLLSFIQGGILAVGSSVIWLVVMGIILIYKLNTKGHT</sequence>
<keyword evidence="1" id="KW-0472">Membrane</keyword>
<dbReference type="EMBL" id="LAZR01000426">
    <property type="protein sequence ID" value="KKN69433.1"/>
    <property type="molecule type" value="Genomic_DNA"/>
</dbReference>